<reference evidence="1 2" key="2">
    <citation type="journal article" date="2010" name="Stand. Genomic Sci.">
        <title>Complete genome sequence of Gordonia bronchialis type strain (3410).</title>
        <authorList>
            <person name="Ivanova N."/>
            <person name="Sikorski J."/>
            <person name="Jando M."/>
            <person name="Lapidus A."/>
            <person name="Nolan M."/>
            <person name="Lucas S."/>
            <person name="Del Rio T.G."/>
            <person name="Tice H."/>
            <person name="Copeland A."/>
            <person name="Cheng J.F."/>
            <person name="Chen F."/>
            <person name="Bruce D."/>
            <person name="Goodwin L."/>
            <person name="Pitluck S."/>
            <person name="Mavromatis K."/>
            <person name="Ovchinnikova G."/>
            <person name="Pati A."/>
            <person name="Chen A."/>
            <person name="Palaniappan K."/>
            <person name="Land M."/>
            <person name="Hauser L."/>
            <person name="Chang Y.J."/>
            <person name="Jeffries C.D."/>
            <person name="Chain P."/>
            <person name="Saunders E."/>
            <person name="Han C."/>
            <person name="Detter J.C."/>
            <person name="Brettin T."/>
            <person name="Rohde M."/>
            <person name="Goker M."/>
            <person name="Bristow J."/>
            <person name="Eisen J.A."/>
            <person name="Markowitz V."/>
            <person name="Hugenholtz P."/>
            <person name="Klenk H.P."/>
            <person name="Kyrpides N.C."/>
        </authorList>
    </citation>
    <scope>NUCLEOTIDE SEQUENCE [LARGE SCALE GENOMIC DNA]</scope>
    <source>
        <strain evidence="2">ATCC 25592 / DSM 43247 / BCRC 13721 / JCM 3198 / KCTC 3076 / NBRC 16047 / NCTC 10667</strain>
    </source>
</reference>
<dbReference type="EMBL" id="CP001802">
    <property type="protein sequence ID" value="ACY23596.1"/>
    <property type="molecule type" value="Genomic_DNA"/>
</dbReference>
<dbReference type="KEGG" id="gbr:Gbro_4463"/>
<proteinExistence type="predicted"/>
<keyword evidence="2" id="KW-1185">Reference proteome</keyword>
<protein>
    <submittedName>
        <fullName evidence="1">Uncharacterized protein</fullName>
    </submittedName>
</protein>
<evidence type="ECO:0000313" key="1">
    <source>
        <dbReference type="EMBL" id="ACY23596.1"/>
    </source>
</evidence>
<dbReference type="AlphaFoldDB" id="D0L6N6"/>
<dbReference type="Proteomes" id="UP000001219">
    <property type="component" value="Chromosome"/>
</dbReference>
<name>D0L6N6_GORB4</name>
<dbReference type="HOGENOM" id="CLU_3200373_0_0_11"/>
<evidence type="ECO:0000313" key="2">
    <source>
        <dbReference type="Proteomes" id="UP000001219"/>
    </source>
</evidence>
<dbReference type="RefSeq" id="WP_012836081.1">
    <property type="nucleotide sequence ID" value="NC_013441.1"/>
</dbReference>
<accession>D0L6N6</accession>
<reference evidence="2" key="1">
    <citation type="submission" date="2009-10" db="EMBL/GenBank/DDBJ databases">
        <title>The complete chromosome of Gordonia bronchialis DSM 43247.</title>
        <authorList>
            <consortium name="US DOE Joint Genome Institute (JGI-PGF)"/>
            <person name="Lucas S."/>
            <person name="Copeland A."/>
            <person name="Lapidus A."/>
            <person name="Glavina del Rio T."/>
            <person name="Dalin E."/>
            <person name="Tice H."/>
            <person name="Bruce D."/>
            <person name="Goodwin L."/>
            <person name="Pitluck S."/>
            <person name="Kyrpides N."/>
            <person name="Mavromatis K."/>
            <person name="Ivanova N."/>
            <person name="Ovchinnikova G."/>
            <person name="Saunders E."/>
            <person name="Brettin T."/>
            <person name="Detter J.C."/>
            <person name="Han C."/>
            <person name="Larimer F."/>
            <person name="Land M."/>
            <person name="Hauser L."/>
            <person name="Markowitz V."/>
            <person name="Cheng J.-F."/>
            <person name="Hugenholtz P."/>
            <person name="Woyke T."/>
            <person name="Wu D."/>
            <person name="Jando M."/>
            <person name="Schneider S."/>
            <person name="Goeker M."/>
            <person name="Klenk H.-P."/>
            <person name="Eisen J.A."/>
        </authorList>
    </citation>
    <scope>NUCLEOTIDE SEQUENCE [LARGE SCALE GENOMIC DNA]</scope>
    <source>
        <strain evidence="2">ATCC 25592 / DSM 43247 / BCRC 13721 / JCM 3198 / KCTC 3076 / NBRC 16047 / NCTC 10667</strain>
    </source>
</reference>
<gene>
    <name evidence="1" type="ordered locus">Gbro_4463</name>
</gene>
<sequence length="45" mass="5255">MILFLVVLGLCVLATFFLSRPDSLNYRAREVNAAQHDSLRHRVRR</sequence>
<organism evidence="1 2">
    <name type="scientific">Gordonia bronchialis (strain ATCC 25592 / DSM 43247 / BCRC 13721 / JCM 3198 / KCTC 3076 / NBRC 16047 / NCTC 10667)</name>
    <name type="common">Rhodococcus bronchialis</name>
    <dbReference type="NCBI Taxonomy" id="526226"/>
    <lineage>
        <taxon>Bacteria</taxon>
        <taxon>Bacillati</taxon>
        <taxon>Actinomycetota</taxon>
        <taxon>Actinomycetes</taxon>
        <taxon>Mycobacteriales</taxon>
        <taxon>Gordoniaceae</taxon>
        <taxon>Gordonia</taxon>
    </lineage>
</organism>